<name>A0A195FM52_9HYME</name>
<proteinExistence type="predicted"/>
<evidence type="ECO:0000313" key="1">
    <source>
        <dbReference type="EMBL" id="KYN41401.1"/>
    </source>
</evidence>
<organism evidence="1 2">
    <name type="scientific">Trachymyrmex septentrionalis</name>
    <dbReference type="NCBI Taxonomy" id="34720"/>
    <lineage>
        <taxon>Eukaryota</taxon>
        <taxon>Metazoa</taxon>
        <taxon>Ecdysozoa</taxon>
        <taxon>Arthropoda</taxon>
        <taxon>Hexapoda</taxon>
        <taxon>Insecta</taxon>
        <taxon>Pterygota</taxon>
        <taxon>Neoptera</taxon>
        <taxon>Endopterygota</taxon>
        <taxon>Hymenoptera</taxon>
        <taxon>Apocrita</taxon>
        <taxon>Aculeata</taxon>
        <taxon>Formicoidea</taxon>
        <taxon>Formicidae</taxon>
        <taxon>Myrmicinae</taxon>
        <taxon>Trachymyrmex</taxon>
    </lineage>
</organism>
<dbReference type="AlphaFoldDB" id="A0A195FM52"/>
<protein>
    <submittedName>
        <fullName evidence="1">Uncharacterized protein</fullName>
    </submittedName>
</protein>
<dbReference type="EMBL" id="KQ981490">
    <property type="protein sequence ID" value="KYN41401.1"/>
    <property type="molecule type" value="Genomic_DNA"/>
</dbReference>
<keyword evidence="2" id="KW-1185">Reference proteome</keyword>
<accession>A0A195FM52</accession>
<gene>
    <name evidence="1" type="ORF">ALC56_04553</name>
</gene>
<sequence>MDAADYSGIQFFHRDAVNVVFVGVYSRHNFYGTNAGAAAQSARLASESSYRSSIRESAIRQPPELLLEMERPGYNGVQRGGHLKVKYLRGGGRERGKRKDERGTEISWEISRHFVPYLISFIDRRLHPINASSYNAVRSILPNWLRLAQLNRNQLIGGVMDIRGVMWLARPRKWSDFEFSRECWNFVSVLRTTIKRFSDNARAAFIDLYTYSSLTT</sequence>
<evidence type="ECO:0000313" key="2">
    <source>
        <dbReference type="Proteomes" id="UP000078541"/>
    </source>
</evidence>
<dbReference type="Proteomes" id="UP000078541">
    <property type="component" value="Unassembled WGS sequence"/>
</dbReference>
<reference evidence="1 2" key="1">
    <citation type="submission" date="2016-03" db="EMBL/GenBank/DDBJ databases">
        <title>Trachymyrmex septentrionalis WGS genome.</title>
        <authorList>
            <person name="Nygaard S."/>
            <person name="Hu H."/>
            <person name="Boomsma J."/>
            <person name="Zhang G."/>
        </authorList>
    </citation>
    <scope>NUCLEOTIDE SEQUENCE [LARGE SCALE GENOMIC DNA]</scope>
    <source>
        <strain evidence="1">Tsep2-gDNA-1</strain>
        <tissue evidence="1">Whole body</tissue>
    </source>
</reference>